<evidence type="ECO:0000259" key="2">
    <source>
        <dbReference type="Pfam" id="PF08241"/>
    </source>
</evidence>
<dbReference type="GO" id="GO:0032259">
    <property type="term" value="P:methylation"/>
    <property type="evidence" value="ECO:0007669"/>
    <property type="project" value="UniProtKB-KW"/>
</dbReference>
<dbReference type="InterPro" id="IPR013216">
    <property type="entry name" value="Methyltransf_11"/>
</dbReference>
<feature type="domain" description="Methyltransferase type 11" evidence="2">
    <location>
        <begin position="78"/>
        <end position="172"/>
    </location>
</feature>
<dbReference type="Pfam" id="PF08241">
    <property type="entry name" value="Methyltransf_11"/>
    <property type="match status" value="1"/>
</dbReference>
<dbReference type="PANTHER" id="PTHR44068">
    <property type="entry name" value="ZGC:194242"/>
    <property type="match status" value="1"/>
</dbReference>
<proteinExistence type="predicted"/>
<accession>A0A7C4CES8</accession>
<comment type="caution">
    <text evidence="3">The sequence shown here is derived from an EMBL/GenBank/DDBJ whole genome shotgun (WGS) entry which is preliminary data.</text>
</comment>
<keyword evidence="1 3" id="KW-0808">Transferase</keyword>
<dbReference type="PANTHER" id="PTHR44068:SF1">
    <property type="entry name" value="HYPOTHETICAL LOC100005854"/>
    <property type="match status" value="1"/>
</dbReference>
<dbReference type="InterPro" id="IPR029063">
    <property type="entry name" value="SAM-dependent_MTases_sf"/>
</dbReference>
<name>A0A7C4CES8_UNCW3</name>
<dbReference type="Gene3D" id="3.40.50.150">
    <property type="entry name" value="Vaccinia Virus protein VP39"/>
    <property type="match status" value="1"/>
</dbReference>
<dbReference type="GO" id="GO:0016126">
    <property type="term" value="P:sterol biosynthetic process"/>
    <property type="evidence" value="ECO:0007669"/>
    <property type="project" value="TreeGrafter"/>
</dbReference>
<keyword evidence="3" id="KW-0489">Methyltransferase</keyword>
<sequence>MRLKAVSPSLERSVMNHWYQFVAARFQQPDWTFMNFGYAGPEDEPGLELSAHEEPDRCCIQLYHHTADPTSPSGKDVLEVGSGRGGGAAWLARYYGPQTLTGIDLCTSAVKLSNRLHRFPGLTFRQGSALAMPFADNSFDVVVNVESSHGYGNMDRFLAEVGRVLRPGGLFAWADFRPADRIARLEQSFAASGLEPLRIIDITAHVLRSLDRMREQRLDLIRRHAPRLVWGLLREFAAVAGSDSHRQLAAGRLVYLSATLQK</sequence>
<gene>
    <name evidence="3" type="ORF">ENS41_07980</name>
</gene>
<dbReference type="AlphaFoldDB" id="A0A7C4CES8"/>
<organism evidence="3">
    <name type="scientific">candidate division WOR-3 bacterium</name>
    <dbReference type="NCBI Taxonomy" id="2052148"/>
    <lineage>
        <taxon>Bacteria</taxon>
        <taxon>Bacteria division WOR-3</taxon>
    </lineage>
</organism>
<dbReference type="EMBL" id="DSUT01000168">
    <property type="protein sequence ID" value="HGK28864.1"/>
    <property type="molecule type" value="Genomic_DNA"/>
</dbReference>
<dbReference type="SUPFAM" id="SSF53335">
    <property type="entry name" value="S-adenosyl-L-methionine-dependent methyltransferases"/>
    <property type="match status" value="1"/>
</dbReference>
<evidence type="ECO:0000313" key="3">
    <source>
        <dbReference type="EMBL" id="HGK28864.1"/>
    </source>
</evidence>
<protein>
    <submittedName>
        <fullName evidence="3">Class I SAM-dependent methyltransferase</fullName>
    </submittedName>
</protein>
<reference evidence="3" key="1">
    <citation type="journal article" date="2020" name="mSystems">
        <title>Genome- and Community-Level Interaction Insights into Carbon Utilization and Element Cycling Functions of Hydrothermarchaeota in Hydrothermal Sediment.</title>
        <authorList>
            <person name="Zhou Z."/>
            <person name="Liu Y."/>
            <person name="Xu W."/>
            <person name="Pan J."/>
            <person name="Luo Z.H."/>
            <person name="Li M."/>
        </authorList>
    </citation>
    <scope>NUCLEOTIDE SEQUENCE [LARGE SCALE GENOMIC DNA]</scope>
    <source>
        <strain evidence="3">SpSt-488</strain>
    </source>
</reference>
<dbReference type="InterPro" id="IPR050447">
    <property type="entry name" value="Erg6_SMT_methyltransf"/>
</dbReference>
<evidence type="ECO:0000256" key="1">
    <source>
        <dbReference type="ARBA" id="ARBA00022679"/>
    </source>
</evidence>
<dbReference type="GO" id="GO:0003838">
    <property type="term" value="F:sterol 24-C-methyltransferase activity"/>
    <property type="evidence" value="ECO:0007669"/>
    <property type="project" value="TreeGrafter"/>
</dbReference>
<dbReference type="CDD" id="cd02440">
    <property type="entry name" value="AdoMet_MTases"/>
    <property type="match status" value="1"/>
</dbReference>